<organism evidence="2 3">
    <name type="scientific">Methylibium petroleiphilum (strain ATCC BAA-1232 / LMG 22953 / PM1)</name>
    <dbReference type="NCBI Taxonomy" id="420662"/>
    <lineage>
        <taxon>Bacteria</taxon>
        <taxon>Pseudomonadati</taxon>
        <taxon>Pseudomonadota</taxon>
        <taxon>Betaproteobacteria</taxon>
        <taxon>Burkholderiales</taxon>
        <taxon>Sphaerotilaceae</taxon>
        <taxon>Methylibium</taxon>
    </lineage>
</organism>
<reference evidence="2 3" key="1">
    <citation type="journal article" date="2007" name="J. Bacteriol.">
        <title>Whole-genome analysis of the methyl tert-butyl ether-degrading beta-proteobacterium Methylibium petroleiphilum PM1.</title>
        <authorList>
            <person name="Kane S.R."/>
            <person name="Chakicherla A.Y."/>
            <person name="Chain P.S.G."/>
            <person name="Schmidt R."/>
            <person name="Shin M.W."/>
            <person name="Legler T.C."/>
            <person name="Scow K.M."/>
            <person name="Larimer F.W."/>
            <person name="Lucas S.M."/>
            <person name="Richardson P.M."/>
            <person name="Hristova K.R."/>
        </authorList>
    </citation>
    <scope>NUCLEOTIDE SEQUENCE [LARGE SCALE GENOMIC DNA]</scope>
    <source>
        <strain evidence="3">ATCC BAA-1232 / LMG 22953 / PM1</strain>
        <plasmid evidence="2 3">RPME01</plasmid>
    </source>
</reference>
<dbReference type="AlphaFoldDB" id="A2SNF6"/>
<keyword evidence="2" id="KW-0969">Cilium</keyword>
<proteinExistence type="predicted"/>
<accession>A2SNF6</accession>
<dbReference type="HOGENOM" id="CLU_1608925_0_0_4"/>
<evidence type="ECO:0000313" key="2">
    <source>
        <dbReference type="EMBL" id="ABM97095.1"/>
    </source>
</evidence>
<name>A2SNF6_METPP</name>
<gene>
    <name evidence="2" type="ordered locus">Mpe_B0320</name>
</gene>
<dbReference type="KEGG" id="mpt:Mpe_B0320"/>
<protein>
    <submittedName>
        <fullName evidence="2">Putative flagellar hook-length control protein</fullName>
    </submittedName>
</protein>
<evidence type="ECO:0000256" key="1">
    <source>
        <dbReference type="SAM" id="MobiDB-lite"/>
    </source>
</evidence>
<dbReference type="Proteomes" id="UP000000366">
    <property type="component" value="Plasmid RPME01"/>
</dbReference>
<feature type="region of interest" description="Disordered" evidence="1">
    <location>
        <begin position="101"/>
        <end position="132"/>
    </location>
</feature>
<dbReference type="EMBL" id="CP000556">
    <property type="protein sequence ID" value="ABM97095.1"/>
    <property type="molecule type" value="Genomic_DNA"/>
</dbReference>
<keyword evidence="2" id="KW-0614">Plasmid</keyword>
<keyword evidence="2" id="KW-0282">Flagellum</keyword>
<feature type="compositionally biased region" description="Low complexity" evidence="1">
    <location>
        <begin position="104"/>
        <end position="115"/>
    </location>
</feature>
<dbReference type="RefSeq" id="WP_011831683.1">
    <property type="nucleotide sequence ID" value="NC_008826.1"/>
</dbReference>
<evidence type="ECO:0000313" key="3">
    <source>
        <dbReference type="Proteomes" id="UP000000366"/>
    </source>
</evidence>
<geneLocation type="plasmid" evidence="2 3">
    <name>RPME01</name>
</geneLocation>
<sequence length="165" mass="16353">MIRLILLGAAVLAGGVLLKAAHDKPGPLTIDSAAQAVRPGAQAATRAVDSAGELAGTISKAADSGWTAAKDTAGMLGDAVDAGSKLIGVTTPKLGEILPKRQEPAAARTEAAPAASRVDRHAPSPVPPAAPAVYRAPATRSGAMAVLPLEQASPDAASDDAQGDR</sequence>
<keyword evidence="3" id="KW-1185">Reference proteome</keyword>
<keyword evidence="2" id="KW-0966">Cell projection</keyword>